<sequence>MEVPVENSPLGAVYCEVGCQLEKKVDILLTGCVPGNQYRKGQEVSQVMMEDFLCEVRSDTETEHTEVKDCLSISVESARRDPETGIVTLTLNIVYTPLRPCRCEVVLAVQCVSGKIWEFPITLVATELQVDDVIITETTELGKTSALGFRLTSTTRMPEPFTAAFLPGSSSEFTVTPASGMLPPVGSTGALITVSFTPTTYCKHRARLSIQAADMQWTYEVKGNTPHDTSDSAQQDFVARNVGLPALATSSPLKVRR</sequence>
<organism evidence="1 2">
    <name type="scientific">Larimichthys crocea</name>
    <name type="common">Large yellow croaker</name>
    <name type="synonym">Pseudosciaena crocea</name>
    <dbReference type="NCBI Taxonomy" id="215358"/>
    <lineage>
        <taxon>Eukaryota</taxon>
        <taxon>Metazoa</taxon>
        <taxon>Chordata</taxon>
        <taxon>Craniata</taxon>
        <taxon>Vertebrata</taxon>
        <taxon>Euteleostomi</taxon>
        <taxon>Actinopterygii</taxon>
        <taxon>Neopterygii</taxon>
        <taxon>Teleostei</taxon>
        <taxon>Neoteleostei</taxon>
        <taxon>Acanthomorphata</taxon>
        <taxon>Eupercaria</taxon>
        <taxon>Sciaenidae</taxon>
        <taxon>Larimichthys</taxon>
    </lineage>
</organism>
<comment type="caution">
    <text evidence="1">The sequence shown here is derived from an EMBL/GenBank/DDBJ whole genome shotgun (WGS) entry which is preliminary data.</text>
</comment>
<evidence type="ECO:0000313" key="1">
    <source>
        <dbReference type="EMBL" id="TMS11667.1"/>
    </source>
</evidence>
<dbReference type="EMBL" id="CM011686">
    <property type="protein sequence ID" value="TMS11667.1"/>
    <property type="molecule type" value="Genomic_DNA"/>
</dbReference>
<accession>A0ACD3QWY5</accession>
<name>A0ACD3QWY5_LARCR</name>
<gene>
    <name evidence="1" type="ORF">E3U43_019058</name>
</gene>
<evidence type="ECO:0000313" key="2">
    <source>
        <dbReference type="Proteomes" id="UP000793456"/>
    </source>
</evidence>
<keyword evidence="2" id="KW-1185">Reference proteome</keyword>
<reference evidence="1" key="1">
    <citation type="submission" date="2018-11" db="EMBL/GenBank/DDBJ databases">
        <title>The sequence and de novo assembly of Larimichthys crocea genome using PacBio and Hi-C technologies.</title>
        <authorList>
            <person name="Xu P."/>
            <person name="Chen B."/>
            <person name="Zhou Z."/>
            <person name="Ke Q."/>
            <person name="Wu Y."/>
            <person name="Bai H."/>
            <person name="Pu F."/>
        </authorList>
    </citation>
    <scope>NUCLEOTIDE SEQUENCE</scope>
    <source>
        <tissue evidence="1">Muscle</tissue>
    </source>
</reference>
<protein>
    <submittedName>
        <fullName evidence="1">Uncharacterized protein</fullName>
    </submittedName>
</protein>
<proteinExistence type="predicted"/>
<dbReference type="Proteomes" id="UP000793456">
    <property type="component" value="Chromosome XIII"/>
</dbReference>